<evidence type="ECO:0000259" key="4">
    <source>
        <dbReference type="Pfam" id="PF05050"/>
    </source>
</evidence>
<dbReference type="GO" id="GO:0016197">
    <property type="term" value="P:endosomal transport"/>
    <property type="evidence" value="ECO:0007669"/>
    <property type="project" value="TreeGrafter"/>
</dbReference>
<proteinExistence type="predicted"/>
<dbReference type="AlphaFoldDB" id="A0A5Q0BJ93"/>
<evidence type="ECO:0000313" key="6">
    <source>
        <dbReference type="Proteomes" id="UP000325755"/>
    </source>
</evidence>
<organism evidence="5 6">
    <name type="scientific">Candidatus Methylospira mobilis</name>
    <dbReference type="NCBI Taxonomy" id="1808979"/>
    <lineage>
        <taxon>Bacteria</taxon>
        <taxon>Pseudomonadati</taxon>
        <taxon>Pseudomonadota</taxon>
        <taxon>Gammaproteobacteria</taxon>
        <taxon>Methylococcales</taxon>
        <taxon>Methylococcaceae</taxon>
        <taxon>Candidatus Methylospira</taxon>
    </lineage>
</organism>
<dbReference type="KEGG" id="mmob:F6R98_03935"/>
<evidence type="ECO:0000256" key="3">
    <source>
        <dbReference type="PROSITE-ProRule" id="PRU00339"/>
    </source>
</evidence>
<dbReference type="PANTHER" id="PTHR34009">
    <property type="entry name" value="PROTEIN STAR"/>
    <property type="match status" value="1"/>
</dbReference>
<dbReference type="GO" id="GO:0008168">
    <property type="term" value="F:methyltransferase activity"/>
    <property type="evidence" value="ECO:0007669"/>
    <property type="project" value="UniProtKB-KW"/>
</dbReference>
<dbReference type="NCBIfam" id="TIGR01444">
    <property type="entry name" value="fkbM_fam"/>
    <property type="match status" value="1"/>
</dbReference>
<dbReference type="Gene3D" id="1.25.40.10">
    <property type="entry name" value="Tetratricopeptide repeat domain"/>
    <property type="match status" value="1"/>
</dbReference>
<dbReference type="RefSeq" id="WP_153247870.1">
    <property type="nucleotide sequence ID" value="NZ_CP044205.1"/>
</dbReference>
<keyword evidence="5" id="KW-0489">Methyltransferase</keyword>
<dbReference type="PANTHER" id="PTHR34009:SF2">
    <property type="entry name" value="PROTEIN STAR"/>
    <property type="match status" value="1"/>
</dbReference>
<keyword evidence="5" id="KW-0808">Transferase</keyword>
<dbReference type="InterPro" id="IPR006342">
    <property type="entry name" value="FkbM_mtfrase"/>
</dbReference>
<dbReference type="OrthoDB" id="9810122at2"/>
<name>A0A5Q0BJ93_9GAMM</name>
<keyword evidence="2 3" id="KW-0802">TPR repeat</keyword>
<dbReference type="InterPro" id="IPR029063">
    <property type="entry name" value="SAM-dependent_MTases_sf"/>
</dbReference>
<feature type="repeat" description="TPR" evidence="3">
    <location>
        <begin position="317"/>
        <end position="350"/>
    </location>
</feature>
<dbReference type="InterPro" id="IPR013105">
    <property type="entry name" value="TPR_2"/>
</dbReference>
<dbReference type="InterPro" id="IPR019734">
    <property type="entry name" value="TPR_rpt"/>
</dbReference>
<evidence type="ECO:0000256" key="2">
    <source>
        <dbReference type="ARBA" id="ARBA00022803"/>
    </source>
</evidence>
<dbReference type="SUPFAM" id="SSF53335">
    <property type="entry name" value="S-adenosyl-L-methionine-dependent methyltransferases"/>
    <property type="match status" value="1"/>
</dbReference>
<dbReference type="SUPFAM" id="SSF48452">
    <property type="entry name" value="TPR-like"/>
    <property type="match status" value="1"/>
</dbReference>
<dbReference type="GO" id="GO:0006888">
    <property type="term" value="P:endoplasmic reticulum to Golgi vesicle-mediated transport"/>
    <property type="evidence" value="ECO:0007669"/>
    <property type="project" value="TreeGrafter"/>
</dbReference>
<gene>
    <name evidence="5" type="ORF">F6R98_03935</name>
</gene>
<dbReference type="Pfam" id="PF07719">
    <property type="entry name" value="TPR_2"/>
    <property type="match status" value="1"/>
</dbReference>
<dbReference type="Proteomes" id="UP000325755">
    <property type="component" value="Chromosome"/>
</dbReference>
<evidence type="ECO:0000256" key="1">
    <source>
        <dbReference type="ARBA" id="ARBA00022737"/>
    </source>
</evidence>
<accession>A0A5Q0BJ93</accession>
<dbReference type="InParanoid" id="A0A5Q0BJ93"/>
<keyword evidence="1" id="KW-0677">Repeat</keyword>
<dbReference type="InterPro" id="IPR053202">
    <property type="entry name" value="EGF_Rcpt_Signaling_Reg"/>
</dbReference>
<dbReference type="GO" id="GO:0005737">
    <property type="term" value="C:cytoplasm"/>
    <property type="evidence" value="ECO:0007669"/>
    <property type="project" value="GOC"/>
</dbReference>
<feature type="domain" description="Methyltransferase FkbM" evidence="4">
    <location>
        <begin position="48"/>
        <end position="208"/>
    </location>
</feature>
<protein>
    <submittedName>
        <fullName evidence="5">FkbM family methyltransferase</fullName>
    </submittedName>
</protein>
<dbReference type="Gene3D" id="3.40.50.150">
    <property type="entry name" value="Vaccinia Virus protein VP39"/>
    <property type="match status" value="1"/>
</dbReference>
<evidence type="ECO:0000313" key="5">
    <source>
        <dbReference type="EMBL" id="QFY41886.1"/>
    </source>
</evidence>
<dbReference type="EMBL" id="CP044205">
    <property type="protein sequence ID" value="QFY41886.1"/>
    <property type="molecule type" value="Genomic_DNA"/>
</dbReference>
<dbReference type="Pfam" id="PF05050">
    <property type="entry name" value="Methyltransf_21"/>
    <property type="match status" value="1"/>
</dbReference>
<sequence length="371" mass="42470">MNTNSSTAYTNFLEYILINRLASPSQLLQDLFVLYFTNCKREGFFVEFGATNGVSLSNSYLLENQFGWNGILAEPLPSWHADLERNRKCIIDKRCVYSVTGQMIDFLDAYDSPEMSGIQGDIKADGNSYLREKNNIFSVQTVSLNDLLIQHNAPDHIDYLSVDTEGSEYEILKEFDFARFNVSIITVEHNFMEPQRTQLKELLERFGFVRVFENLSRWDDWYLKRYNPVLLLQGDSGVSITREQDRNAIEKTAEEALALQQQGLLDDAERLFRVVHAADPANIIALHCLSVILVNRGSYSEALPYIALAAKVNPNFEPVWFVRGIAMHALRRYEEALESFDRVLALNPEYPEALVNRDNLLNEMKSLQSAP</sequence>
<dbReference type="GO" id="GO:0005886">
    <property type="term" value="C:plasma membrane"/>
    <property type="evidence" value="ECO:0007669"/>
    <property type="project" value="TreeGrafter"/>
</dbReference>
<keyword evidence="6" id="KW-1185">Reference proteome</keyword>
<dbReference type="SMART" id="SM00028">
    <property type="entry name" value="TPR"/>
    <property type="match status" value="2"/>
</dbReference>
<reference evidence="5 6" key="1">
    <citation type="submission" date="2019-09" db="EMBL/GenBank/DDBJ databases">
        <title>Ecophysiology of the spiral-shaped methanotroph Methylospira mobilis as revealed by the complete genome sequence.</title>
        <authorList>
            <person name="Oshkin I.Y."/>
            <person name="Dedysh S.N."/>
            <person name="Miroshnikov K."/>
            <person name="Danilova O.V."/>
            <person name="Hakobyan A."/>
            <person name="Liesack W."/>
        </authorList>
    </citation>
    <scope>NUCLEOTIDE SEQUENCE [LARGE SCALE GENOMIC DNA]</scope>
    <source>
        <strain evidence="5 6">Shm1</strain>
    </source>
</reference>
<dbReference type="PROSITE" id="PS50005">
    <property type="entry name" value="TPR"/>
    <property type="match status" value="1"/>
</dbReference>
<dbReference type="InterPro" id="IPR011990">
    <property type="entry name" value="TPR-like_helical_dom_sf"/>
</dbReference>
<dbReference type="GO" id="GO:0032259">
    <property type="term" value="P:methylation"/>
    <property type="evidence" value="ECO:0007669"/>
    <property type="project" value="UniProtKB-KW"/>
</dbReference>